<keyword evidence="2" id="KW-1185">Reference proteome</keyword>
<dbReference type="PIRSF" id="PIRSF018957">
    <property type="entry name" value="UCP018957"/>
    <property type="match status" value="1"/>
</dbReference>
<proteinExistence type="predicted"/>
<dbReference type="InterPro" id="IPR008307">
    <property type="entry name" value="UCP018957"/>
</dbReference>
<comment type="caution">
    <text evidence="1">The sequence shown here is derived from an EMBL/GenBank/DDBJ whole genome shotgun (WGS) entry which is preliminary data.</text>
</comment>
<sequence>MNHPLIALKEWAVAVQALERGDQILIMRKGGIREETKHFSVVSDAFYLYPTYEHQKSHLVKDESKQHLEATVHDWNPEDRQVTISSWAELVRDIEISDPDTLNRFQSFHIWTESFAEERLKWKRKHPLHVMILRVYKLDEPVVLPVLSDYEGCKSWIELQADLASAGRTPVLGDEAFQKILTELDQALAE</sequence>
<organism evidence="1 2">
    <name type="scientific">Paenibacillus lutrae</name>
    <dbReference type="NCBI Taxonomy" id="2078573"/>
    <lineage>
        <taxon>Bacteria</taxon>
        <taxon>Bacillati</taxon>
        <taxon>Bacillota</taxon>
        <taxon>Bacilli</taxon>
        <taxon>Bacillales</taxon>
        <taxon>Paenibacillaceae</taxon>
        <taxon>Paenibacillus</taxon>
    </lineage>
</organism>
<evidence type="ECO:0000313" key="1">
    <source>
        <dbReference type="EMBL" id="MVP00838.1"/>
    </source>
</evidence>
<dbReference type="Pfam" id="PF08819">
    <property type="entry name" value="DUF1802"/>
    <property type="match status" value="1"/>
</dbReference>
<dbReference type="OrthoDB" id="9808776at2"/>
<dbReference type="AlphaFoldDB" id="A0A7X3FJF0"/>
<reference evidence="1 2" key="1">
    <citation type="journal article" date="2019" name="Microorganisms">
        <title>Paenibacillus lutrae sp. nov., A Chitinolytic Species Isolated from A River Otter in Castril Natural Park, Granada, Spain.</title>
        <authorList>
            <person name="Rodriguez M."/>
            <person name="Reina J.C."/>
            <person name="Bejar V."/>
            <person name="Llamas I."/>
        </authorList>
    </citation>
    <scope>NUCLEOTIDE SEQUENCE [LARGE SCALE GENOMIC DNA]</scope>
    <source>
        <strain evidence="1 2">N10</strain>
    </source>
</reference>
<accession>A0A7X3FJF0</accession>
<dbReference type="Proteomes" id="UP000490800">
    <property type="component" value="Unassembled WGS sequence"/>
</dbReference>
<dbReference type="InterPro" id="IPR014923">
    <property type="entry name" value="DUF1802"/>
</dbReference>
<dbReference type="EMBL" id="RHLK01000008">
    <property type="protein sequence ID" value="MVP00838.1"/>
    <property type="molecule type" value="Genomic_DNA"/>
</dbReference>
<dbReference type="RefSeq" id="WP_157336694.1">
    <property type="nucleotide sequence ID" value="NZ_RHLK01000008.1"/>
</dbReference>
<name>A0A7X3FJF0_9BACL</name>
<evidence type="ECO:0000313" key="2">
    <source>
        <dbReference type="Proteomes" id="UP000490800"/>
    </source>
</evidence>
<gene>
    <name evidence="1" type="ORF">EDM21_15110</name>
</gene>
<protein>
    <submittedName>
        <fullName evidence="1">DUF1802 family protein</fullName>
    </submittedName>
</protein>